<dbReference type="Gene3D" id="1.10.443.10">
    <property type="entry name" value="Intergrase catalytic core"/>
    <property type="match status" value="1"/>
</dbReference>
<dbReference type="RefSeq" id="WP_266597615.1">
    <property type="nucleotide sequence ID" value="NZ_JAPHNL010000057.1"/>
</dbReference>
<evidence type="ECO:0000256" key="2">
    <source>
        <dbReference type="ARBA" id="ARBA00023172"/>
    </source>
</evidence>
<proteinExistence type="predicted"/>
<evidence type="ECO:0000256" key="1">
    <source>
        <dbReference type="ARBA" id="ARBA00023125"/>
    </source>
</evidence>
<feature type="region of interest" description="Disordered" evidence="3">
    <location>
        <begin position="681"/>
        <end position="717"/>
    </location>
</feature>
<keyword evidence="1" id="KW-0238">DNA-binding</keyword>
<keyword evidence="2" id="KW-0233">DNA recombination</keyword>
<dbReference type="SUPFAM" id="SSF56349">
    <property type="entry name" value="DNA breaking-rejoining enzymes"/>
    <property type="match status" value="1"/>
</dbReference>
<comment type="caution">
    <text evidence="4">The sequence shown here is derived from an EMBL/GenBank/DDBJ whole genome shotgun (WGS) entry which is preliminary data.</text>
</comment>
<dbReference type="InterPro" id="IPR010998">
    <property type="entry name" value="Integrase_recombinase_N"/>
</dbReference>
<evidence type="ECO:0000256" key="3">
    <source>
        <dbReference type="SAM" id="MobiDB-lite"/>
    </source>
</evidence>
<dbReference type="InterPro" id="IPR013762">
    <property type="entry name" value="Integrase-like_cat_sf"/>
</dbReference>
<sequence length="717" mass="79972">MTIEYAPTVLATADGQPHAGTPVLLNRPIRPGTDSAVLSVFGDDRWELTPALFEEHVAATSLNFAPIPAALRPTAKNYVWQLLNCPDPPALRRFSSTRLAVRTVVSGFPSLASFLVWLDVRGITTLPSVGPADLDRYLSDLLDSGLSRDALGDRITAVRRLWAWRERLPAGDRLPATPPWRGEDSDALLGRKRRRGENRTPRIPPSTVDRLLLWSLRFVEDFADDIIAVRDEYATLSARSFTARHRHGGHHDPRTPEQFHADLRTLLRNMTHDGRELPGKPGPDGAPVLDRQHLARLLNCPTHWLGRRANAAALDTSGLPIADAAYLSAPVTARLDGSLWRQHLIAFGEAEQLVRHLSTACFVVIAYLSGARPGEALALRRGCVRHDATAGLWLMHGRKWKGATDEYGGKKPEGEERTDPWVVVRQVADAVSVLERLHERDLLFPTTLFDTRIADALARGRLGKARTTQVLATHIDRFISWVDTYCANTGRDERIPPDPSGRKIYPVRFRRTLAWHIVRRPRGLVAGAIQYDHVRLGVTLGYSGTYASGFPDEHAFETWLLTLEQLTDAEHRLREGEHVSGPAAPTYTQRVHQVSRQFAGRVLTSTRQARDLLDNPALQIHKGKGMTCVFDPAKAKCRLGSGENIRRTPDLTDCQPGCQNIARTDRDIAVLRDQVAELEGLVDDPLSPGPRRERERHELARLTQIVDDHDRTRPEAP</sequence>
<evidence type="ECO:0000313" key="4">
    <source>
        <dbReference type="EMBL" id="MCX3059651.1"/>
    </source>
</evidence>
<dbReference type="Proteomes" id="UP001163064">
    <property type="component" value="Unassembled WGS sequence"/>
</dbReference>
<gene>
    <name evidence="4" type="ORF">OFY01_07685</name>
</gene>
<evidence type="ECO:0000313" key="5">
    <source>
        <dbReference type="Proteomes" id="UP001163064"/>
    </source>
</evidence>
<feature type="compositionally biased region" description="Basic and acidic residues" evidence="3">
    <location>
        <begin position="690"/>
        <end position="717"/>
    </location>
</feature>
<evidence type="ECO:0008006" key="6">
    <source>
        <dbReference type="Google" id="ProtNLM"/>
    </source>
</evidence>
<dbReference type="EMBL" id="JAPHNL010000057">
    <property type="protein sequence ID" value="MCX3059651.1"/>
    <property type="molecule type" value="Genomic_DNA"/>
</dbReference>
<keyword evidence="5" id="KW-1185">Reference proteome</keyword>
<organism evidence="4 5">
    <name type="scientific">Streptomyces beihaiensis</name>
    <dbReference type="NCBI Taxonomy" id="2984495"/>
    <lineage>
        <taxon>Bacteria</taxon>
        <taxon>Bacillati</taxon>
        <taxon>Actinomycetota</taxon>
        <taxon>Actinomycetes</taxon>
        <taxon>Kitasatosporales</taxon>
        <taxon>Streptomycetaceae</taxon>
        <taxon>Streptomyces</taxon>
    </lineage>
</organism>
<protein>
    <recommendedName>
        <fullName evidence="6">Integrase</fullName>
    </recommendedName>
</protein>
<accession>A0ABT3TRJ8</accession>
<name>A0ABT3TRJ8_9ACTN</name>
<dbReference type="InterPro" id="IPR011010">
    <property type="entry name" value="DNA_brk_join_enz"/>
</dbReference>
<dbReference type="Gene3D" id="1.10.150.130">
    <property type="match status" value="1"/>
</dbReference>
<reference evidence="4" key="1">
    <citation type="submission" date="2022-10" db="EMBL/GenBank/DDBJ databases">
        <title>Streptomyces beihaiensis sp. nov., a chitin degrading actinobacterium, isolated from shrimp pond soil.</title>
        <authorList>
            <person name="Xie J."/>
            <person name="Shen N."/>
        </authorList>
    </citation>
    <scope>NUCLEOTIDE SEQUENCE</scope>
    <source>
        <strain evidence="4">GXMU-J5</strain>
    </source>
</reference>